<reference evidence="3 4" key="1">
    <citation type="submission" date="2024-02" db="EMBL/GenBank/DDBJ databases">
        <title>Herpetosiphon gulosus NBRC 112829.</title>
        <authorList>
            <person name="Ichikawa N."/>
            <person name="Katano-Makiyama Y."/>
            <person name="Hidaka K."/>
        </authorList>
    </citation>
    <scope>NUCLEOTIDE SEQUENCE [LARGE SCALE GENOMIC DNA]</scope>
    <source>
        <strain evidence="3 4">NBRC 112829</strain>
    </source>
</reference>
<feature type="region of interest" description="Disordered" evidence="1">
    <location>
        <begin position="228"/>
        <end position="266"/>
    </location>
</feature>
<organism evidence="3 4">
    <name type="scientific">Herpetosiphon gulosus</name>
    <dbReference type="NCBI Taxonomy" id="1973496"/>
    <lineage>
        <taxon>Bacteria</taxon>
        <taxon>Bacillati</taxon>
        <taxon>Chloroflexota</taxon>
        <taxon>Chloroflexia</taxon>
        <taxon>Herpetosiphonales</taxon>
        <taxon>Herpetosiphonaceae</taxon>
        <taxon>Herpetosiphon</taxon>
    </lineage>
</organism>
<name>A0ABP9WZI9_9CHLR</name>
<sequence length="266" mass="28714">MYRQRNSGCISSLFFLLIGALGIMVVLSITGLFDPIGLWFTKPQTVNNAQGPAIVQQLRARDEWITFSYQADQVIEARSEGNFFQELLYGDRILLQARGEVAAGIDMSELRDDQIVIEGKSIKITLPPARIIYSRLDNQATRVYDREQGWLSRGDINLESNARSFAEQSITASACESGVLDRAAVEAQKNISDLLYAVDYTNVTVIVSKVGDCAGSANQMATQQPNAIEPTAPANVPTDSTAQPSVAPTPTSSGGSLSGTAVPIQP</sequence>
<keyword evidence="2" id="KW-0472">Membrane</keyword>
<dbReference type="RefSeq" id="WP_345721094.1">
    <property type="nucleotide sequence ID" value="NZ_BAABRU010000004.1"/>
</dbReference>
<comment type="caution">
    <text evidence="3">The sequence shown here is derived from an EMBL/GenBank/DDBJ whole genome shotgun (WGS) entry which is preliminary data.</text>
</comment>
<evidence type="ECO:0008006" key="5">
    <source>
        <dbReference type="Google" id="ProtNLM"/>
    </source>
</evidence>
<accession>A0ABP9WZI9</accession>
<keyword evidence="4" id="KW-1185">Reference proteome</keyword>
<dbReference type="Pfam" id="PF14014">
    <property type="entry name" value="DUF4230"/>
    <property type="match status" value="1"/>
</dbReference>
<dbReference type="EMBL" id="BAABRU010000004">
    <property type="protein sequence ID" value="GAA5527456.1"/>
    <property type="molecule type" value="Genomic_DNA"/>
</dbReference>
<feature type="compositionally biased region" description="Low complexity" evidence="1">
    <location>
        <begin position="248"/>
        <end position="260"/>
    </location>
</feature>
<evidence type="ECO:0000313" key="4">
    <source>
        <dbReference type="Proteomes" id="UP001428290"/>
    </source>
</evidence>
<evidence type="ECO:0000256" key="2">
    <source>
        <dbReference type="SAM" id="Phobius"/>
    </source>
</evidence>
<keyword evidence="2" id="KW-1133">Transmembrane helix</keyword>
<keyword evidence="2" id="KW-0812">Transmembrane</keyword>
<feature type="transmembrane region" description="Helical" evidence="2">
    <location>
        <begin position="12"/>
        <end position="33"/>
    </location>
</feature>
<proteinExistence type="predicted"/>
<evidence type="ECO:0000256" key="1">
    <source>
        <dbReference type="SAM" id="MobiDB-lite"/>
    </source>
</evidence>
<dbReference type="Proteomes" id="UP001428290">
    <property type="component" value="Unassembled WGS sequence"/>
</dbReference>
<evidence type="ECO:0000313" key="3">
    <source>
        <dbReference type="EMBL" id="GAA5527456.1"/>
    </source>
</evidence>
<gene>
    <name evidence="3" type="ORF">Hgul01_01242</name>
</gene>
<dbReference type="InterPro" id="IPR025324">
    <property type="entry name" value="DUF4230"/>
</dbReference>
<feature type="compositionally biased region" description="Polar residues" evidence="1">
    <location>
        <begin position="237"/>
        <end position="246"/>
    </location>
</feature>
<protein>
    <recommendedName>
        <fullName evidence="5">DUF4230 domain-containing protein</fullName>
    </recommendedName>
</protein>